<reference evidence="2 3" key="1">
    <citation type="submission" date="2018-09" db="EMBL/GenBank/DDBJ databases">
        <title>Paenibacillus aracenensis nov. sp. isolated from a cave in southern Spain.</title>
        <authorList>
            <person name="Jurado V."/>
            <person name="Gutierrez-Patricio S."/>
            <person name="Gonzalez-Pimentel J.L."/>
            <person name="Miller A.Z."/>
            <person name="Laiz L."/>
            <person name="Saiz-Jimenez C."/>
        </authorList>
    </citation>
    <scope>NUCLEOTIDE SEQUENCE [LARGE SCALE GENOMIC DNA]</scope>
    <source>
        <strain evidence="2 3">DSM 22867</strain>
    </source>
</reference>
<feature type="region of interest" description="Disordered" evidence="1">
    <location>
        <begin position="1"/>
        <end position="64"/>
    </location>
</feature>
<dbReference type="AlphaFoldDB" id="A0A3A1UYD0"/>
<dbReference type="EMBL" id="QXQA01000004">
    <property type="protein sequence ID" value="RIX53528.1"/>
    <property type="molecule type" value="Genomic_DNA"/>
</dbReference>
<evidence type="ECO:0000313" key="2">
    <source>
        <dbReference type="EMBL" id="RIX53528.1"/>
    </source>
</evidence>
<feature type="compositionally biased region" description="Pro residues" evidence="1">
    <location>
        <begin position="12"/>
        <end position="27"/>
    </location>
</feature>
<comment type="caution">
    <text evidence="2">The sequence shown here is derived from an EMBL/GenBank/DDBJ whole genome shotgun (WGS) entry which is preliminary data.</text>
</comment>
<protein>
    <submittedName>
        <fullName evidence="2">Uncharacterized protein</fullName>
    </submittedName>
</protein>
<accession>A0A3A1UYD0</accession>
<organism evidence="2 3">
    <name type="scientific">Paenibacillus nanensis</name>
    <dbReference type="NCBI Taxonomy" id="393251"/>
    <lineage>
        <taxon>Bacteria</taxon>
        <taxon>Bacillati</taxon>
        <taxon>Bacillota</taxon>
        <taxon>Bacilli</taxon>
        <taxon>Bacillales</taxon>
        <taxon>Paenibacillaceae</taxon>
        <taxon>Paenibacillus</taxon>
    </lineage>
</organism>
<keyword evidence="3" id="KW-1185">Reference proteome</keyword>
<evidence type="ECO:0000256" key="1">
    <source>
        <dbReference type="SAM" id="MobiDB-lite"/>
    </source>
</evidence>
<sequence>MSSSPRHAYTVPRPPPALPNAKPPRAPRGPRTISAAGSLENISQTIRRTSLKQRLPRAAIVSVS</sequence>
<gene>
    <name evidence="2" type="ORF">D3P08_08795</name>
</gene>
<name>A0A3A1UYD0_9BACL</name>
<proteinExistence type="predicted"/>
<dbReference type="Proteomes" id="UP000266482">
    <property type="component" value="Unassembled WGS sequence"/>
</dbReference>
<evidence type="ECO:0000313" key="3">
    <source>
        <dbReference type="Proteomes" id="UP000266482"/>
    </source>
</evidence>